<comment type="function">
    <text evidence="18">Catalyzes the epimerization of the S- and R-forms of NAD(P)HX, a damaged form of NAD(P)H that is a result of enzymatic or heat-dependent hydration. This is a prerequisite for the S-specific NAD(P)H-hydrate dehydratase to allow the repair of both epimers of NAD(P)HX.</text>
</comment>
<feature type="binding site" evidence="18">
    <location>
        <position position="125"/>
    </location>
    <ligand>
        <name>K(+)</name>
        <dbReference type="ChEBI" id="CHEBI:29103"/>
    </ligand>
</feature>
<protein>
    <recommendedName>
        <fullName evidence="19">Bifunctional NAD(P)H-hydrate repair enzyme</fullName>
    </recommendedName>
    <alternativeName>
        <fullName evidence="19">Nicotinamide nucleotide repair protein</fullName>
    </alternativeName>
    <domain>
        <recommendedName>
            <fullName evidence="19">ADP-dependent (S)-NAD(P)H-hydrate dehydratase</fullName>
            <ecNumber evidence="19">4.2.1.136</ecNumber>
        </recommendedName>
        <alternativeName>
            <fullName evidence="19">ADP-dependent NAD(P)HX dehydratase</fullName>
        </alternativeName>
    </domain>
    <domain>
        <recommendedName>
            <fullName evidence="19">NAD(P)H-hydrate epimerase</fullName>
            <ecNumber evidence="19">5.1.99.6</ecNumber>
        </recommendedName>
    </domain>
</protein>
<proteinExistence type="inferred from homology"/>
<name>A0ABQ4F7L8_9ACTN</name>
<keyword evidence="6 17" id="KW-0547">Nucleotide-binding</keyword>
<dbReference type="HAMAP" id="MF_01966">
    <property type="entry name" value="NADHX_epimerase"/>
    <property type="match status" value="1"/>
</dbReference>
<comment type="similarity">
    <text evidence="3 19">In the N-terminal section; belongs to the NnrE/AIBP family.</text>
</comment>
<evidence type="ECO:0000256" key="2">
    <source>
        <dbReference type="ARBA" id="ARBA00000909"/>
    </source>
</evidence>
<keyword evidence="23" id="KW-1185">Reference proteome</keyword>
<evidence type="ECO:0000259" key="20">
    <source>
        <dbReference type="PROSITE" id="PS51383"/>
    </source>
</evidence>
<dbReference type="InterPro" id="IPR036652">
    <property type="entry name" value="YjeF_N_dom_sf"/>
</dbReference>
<keyword evidence="13" id="KW-0511">Multifunctional enzyme</keyword>
<feature type="binding site" evidence="18">
    <location>
        <position position="140"/>
    </location>
    <ligand>
        <name>(6S)-NADPHX</name>
        <dbReference type="ChEBI" id="CHEBI:64076"/>
    </ligand>
</feature>
<feature type="binding site" evidence="17">
    <location>
        <position position="437"/>
    </location>
    <ligand>
        <name>(6S)-NADPHX</name>
        <dbReference type="ChEBI" id="CHEBI:64076"/>
    </ligand>
</feature>
<evidence type="ECO:0000256" key="5">
    <source>
        <dbReference type="ARBA" id="ARBA00022723"/>
    </source>
</evidence>
<dbReference type="NCBIfam" id="TIGR00197">
    <property type="entry name" value="yjeF_nterm"/>
    <property type="match status" value="1"/>
</dbReference>
<feature type="binding site" evidence="17">
    <location>
        <position position="257"/>
    </location>
    <ligand>
        <name>(6S)-NADPHX</name>
        <dbReference type="ChEBI" id="CHEBI:64076"/>
    </ligand>
</feature>
<dbReference type="HAMAP" id="MF_01965">
    <property type="entry name" value="NADHX_dehydratase"/>
    <property type="match status" value="1"/>
</dbReference>
<dbReference type="Gene3D" id="3.40.1190.20">
    <property type="match status" value="1"/>
</dbReference>
<comment type="similarity">
    <text evidence="18">Belongs to the NnrE/AIBP family.</text>
</comment>
<keyword evidence="10 17" id="KW-0520">NAD</keyword>
<comment type="similarity">
    <text evidence="17">Belongs to the NnrD/CARKD family.</text>
</comment>
<feature type="binding site" evidence="18">
    <location>
        <position position="158"/>
    </location>
    <ligand>
        <name>(6S)-NADPHX</name>
        <dbReference type="ChEBI" id="CHEBI:64076"/>
    </ligand>
</feature>
<dbReference type="PANTHER" id="PTHR12592:SF0">
    <property type="entry name" value="ATP-DEPENDENT (S)-NAD(P)H-HYDRATE DEHYDRATASE"/>
    <property type="match status" value="1"/>
</dbReference>
<evidence type="ECO:0000256" key="16">
    <source>
        <dbReference type="ARBA" id="ARBA00049209"/>
    </source>
</evidence>
<feature type="domain" description="YjeF C-terminal" evidence="20">
    <location>
        <begin position="222"/>
        <end position="524"/>
    </location>
</feature>
<feature type="binding site" evidence="18">
    <location>
        <begin position="129"/>
        <end position="135"/>
    </location>
    <ligand>
        <name>(6S)-NADPHX</name>
        <dbReference type="ChEBI" id="CHEBI:64076"/>
    </ligand>
</feature>
<feature type="binding site" evidence="18">
    <location>
        <position position="161"/>
    </location>
    <ligand>
        <name>K(+)</name>
        <dbReference type="ChEBI" id="CHEBI:29103"/>
    </ligand>
</feature>
<keyword evidence="12 17" id="KW-0456">Lyase</keyword>
<gene>
    <name evidence="18" type="primary">nnrE</name>
    <name evidence="17" type="synonym">nnrD</name>
    <name evidence="22" type="ORF">Mam01_09590</name>
</gene>
<evidence type="ECO:0000256" key="7">
    <source>
        <dbReference type="ARBA" id="ARBA00022840"/>
    </source>
</evidence>
<feature type="binding site" evidence="17">
    <location>
        <position position="321"/>
    </location>
    <ligand>
        <name>(6S)-NADPHX</name>
        <dbReference type="ChEBI" id="CHEBI:64076"/>
    </ligand>
</feature>
<sequence>MRTAYTSDQIRTAETALMARLPEGTLMSRAAAGLAMVCANLLKGVRGRVYGSHVALLVGGGDNGGDTLYAGALLARRGARVEAVLAGSRAHEGGLAALLAAGGRAGPFDAARAGDLLARADVVLDGLVGIGGGGTLREPYGTLAELTAEAAGLVVAVDVPSGVDASSGRVEGPAVRAHLTVTFGAYKAGLLVDPGASHAGSVELVDIGLGPHLPGPEVAAPTGDDVAGLLPRPGAESDKYRRGVVGIAAGSDRYTGAAVLSVGGAVRAGAGMVRFASTAEPVRLVRARWPEAVTTVLDPSSSPDSLLEEVGRVQAWVLGPGLGTGPEAHAVARAVLSSDVPVLVDADGLTLVARDRTLLRRTAPTVLTPHAGELSRLLDVPREQIEAARLDHVRRAAAELGATVLLKGSTTLVAEEHRPVRVNTTGTPWLATGGTGDVLSGITGALLAAGLSGYDAASCAAYIHGLAARIAARGGDGGGARGDARADAGGRAEARYGGGDGGRGEAPIAALDVAEAIPAALRML</sequence>
<comment type="catalytic activity">
    <reaction evidence="15 17 19">
        <text>(6S)-NADHX + ADP = AMP + phosphate + NADH + H(+)</text>
        <dbReference type="Rhea" id="RHEA:32223"/>
        <dbReference type="ChEBI" id="CHEBI:15378"/>
        <dbReference type="ChEBI" id="CHEBI:43474"/>
        <dbReference type="ChEBI" id="CHEBI:57945"/>
        <dbReference type="ChEBI" id="CHEBI:64074"/>
        <dbReference type="ChEBI" id="CHEBI:456215"/>
        <dbReference type="ChEBI" id="CHEBI:456216"/>
        <dbReference type="EC" id="4.2.1.136"/>
    </reaction>
</comment>
<evidence type="ECO:0000259" key="21">
    <source>
        <dbReference type="PROSITE" id="PS51385"/>
    </source>
</evidence>
<comment type="function">
    <text evidence="14 19">Bifunctional enzyme that catalyzes the epimerization of the S- and R-forms of NAD(P)HX and the dehydration of the S-form of NAD(P)HX at the expense of ADP, which is converted to AMP. This allows the repair of both epimers of NAD(P)HX, a damaged form of NAD(P)H that is a result of enzymatic or heat-dependent hydration.</text>
</comment>
<keyword evidence="11 18" id="KW-0413">Isomerase</keyword>
<feature type="domain" description="YjeF N-terminal" evidence="21">
    <location>
        <begin position="10"/>
        <end position="215"/>
    </location>
</feature>
<dbReference type="EC" id="5.1.99.6" evidence="19"/>
<comment type="subunit">
    <text evidence="17">Homotetramer.</text>
</comment>
<feature type="binding site" evidence="17">
    <location>
        <begin position="407"/>
        <end position="411"/>
    </location>
    <ligand>
        <name>AMP</name>
        <dbReference type="ChEBI" id="CHEBI:456215"/>
    </ligand>
</feature>
<dbReference type="Gene3D" id="3.40.50.10260">
    <property type="entry name" value="YjeF N-terminal domain"/>
    <property type="match status" value="1"/>
</dbReference>
<evidence type="ECO:0000256" key="1">
    <source>
        <dbReference type="ARBA" id="ARBA00000013"/>
    </source>
</evidence>
<keyword evidence="9 18" id="KW-0630">Potassium</keyword>
<evidence type="ECO:0000256" key="10">
    <source>
        <dbReference type="ARBA" id="ARBA00023027"/>
    </source>
</evidence>
<comment type="cofactor">
    <cofactor evidence="17">
        <name>Mg(2+)</name>
        <dbReference type="ChEBI" id="CHEBI:18420"/>
    </cofactor>
</comment>
<comment type="caution">
    <text evidence="22">The sequence shown here is derived from an EMBL/GenBank/DDBJ whole genome shotgun (WGS) entry which is preliminary data.</text>
</comment>
<evidence type="ECO:0000256" key="19">
    <source>
        <dbReference type="PIRNR" id="PIRNR017184"/>
    </source>
</evidence>
<evidence type="ECO:0000256" key="8">
    <source>
        <dbReference type="ARBA" id="ARBA00022857"/>
    </source>
</evidence>
<feature type="binding site" evidence="17">
    <location>
        <position position="370"/>
    </location>
    <ligand>
        <name>(6S)-NADPHX</name>
        <dbReference type="ChEBI" id="CHEBI:64076"/>
    </ligand>
</feature>
<organism evidence="22 23">
    <name type="scientific">Microbispora amethystogenes</name>
    <dbReference type="NCBI Taxonomy" id="1427754"/>
    <lineage>
        <taxon>Bacteria</taxon>
        <taxon>Bacillati</taxon>
        <taxon>Actinomycetota</taxon>
        <taxon>Actinomycetes</taxon>
        <taxon>Streptosporangiales</taxon>
        <taxon>Streptosporangiaceae</taxon>
        <taxon>Microbispora</taxon>
    </lineage>
</organism>
<dbReference type="Pfam" id="PF01256">
    <property type="entry name" value="Carb_kinase"/>
    <property type="match status" value="1"/>
</dbReference>
<dbReference type="InterPro" id="IPR004443">
    <property type="entry name" value="YjeF_N_dom"/>
</dbReference>
<reference evidence="22 23" key="1">
    <citation type="submission" date="2021-01" db="EMBL/GenBank/DDBJ databases">
        <title>Whole genome shotgun sequence of Microbispora amethystogenes NBRC 101907.</title>
        <authorList>
            <person name="Komaki H."/>
            <person name="Tamura T."/>
        </authorList>
    </citation>
    <scope>NUCLEOTIDE SEQUENCE [LARGE SCALE GENOMIC DNA]</scope>
    <source>
        <strain evidence="22 23">NBRC 101907</strain>
    </source>
</reference>
<keyword evidence="8 17" id="KW-0521">NADP</keyword>
<dbReference type="EC" id="4.2.1.136" evidence="19"/>
<evidence type="ECO:0000256" key="11">
    <source>
        <dbReference type="ARBA" id="ARBA00023235"/>
    </source>
</evidence>
<dbReference type="InterPro" id="IPR030677">
    <property type="entry name" value="Nnr"/>
</dbReference>
<evidence type="ECO:0000256" key="12">
    <source>
        <dbReference type="ARBA" id="ARBA00023239"/>
    </source>
</evidence>
<evidence type="ECO:0000313" key="22">
    <source>
        <dbReference type="EMBL" id="GIH30795.1"/>
    </source>
</evidence>
<dbReference type="PROSITE" id="PS51383">
    <property type="entry name" value="YJEF_C_3"/>
    <property type="match status" value="1"/>
</dbReference>
<dbReference type="PANTHER" id="PTHR12592">
    <property type="entry name" value="ATP-DEPENDENT (S)-NAD(P)H-HYDRATE DEHYDRATASE FAMILY MEMBER"/>
    <property type="match status" value="1"/>
</dbReference>
<dbReference type="PIRSF" id="PIRSF017184">
    <property type="entry name" value="Nnr"/>
    <property type="match status" value="1"/>
</dbReference>
<feature type="binding site" evidence="18">
    <location>
        <position position="63"/>
    </location>
    <ligand>
        <name>K(+)</name>
        <dbReference type="ChEBI" id="CHEBI:29103"/>
    </ligand>
</feature>
<evidence type="ECO:0000256" key="18">
    <source>
        <dbReference type="HAMAP-Rule" id="MF_01966"/>
    </source>
</evidence>
<evidence type="ECO:0000256" key="3">
    <source>
        <dbReference type="ARBA" id="ARBA00006001"/>
    </source>
</evidence>
<dbReference type="Pfam" id="PF03853">
    <property type="entry name" value="YjeF_N"/>
    <property type="match status" value="1"/>
</dbReference>
<dbReference type="PROSITE" id="PS51385">
    <property type="entry name" value="YJEF_N"/>
    <property type="match status" value="1"/>
</dbReference>
<evidence type="ECO:0000313" key="23">
    <source>
        <dbReference type="Proteomes" id="UP000651728"/>
    </source>
</evidence>
<keyword evidence="7 17" id="KW-0067">ATP-binding</keyword>
<feature type="binding site" evidence="18">
    <location>
        <begin position="62"/>
        <end position="66"/>
    </location>
    <ligand>
        <name>(6S)-NADPHX</name>
        <dbReference type="ChEBI" id="CHEBI:64076"/>
    </ligand>
</feature>
<dbReference type="Proteomes" id="UP000651728">
    <property type="component" value="Unassembled WGS sequence"/>
</dbReference>
<evidence type="ECO:0000256" key="6">
    <source>
        <dbReference type="ARBA" id="ARBA00022741"/>
    </source>
</evidence>
<dbReference type="RefSeq" id="WP_204284256.1">
    <property type="nucleotide sequence ID" value="NZ_BAABEJ010000003.1"/>
</dbReference>
<accession>A0ABQ4F7L8</accession>
<evidence type="ECO:0000256" key="15">
    <source>
        <dbReference type="ARBA" id="ARBA00048238"/>
    </source>
</evidence>
<dbReference type="InterPro" id="IPR029056">
    <property type="entry name" value="Ribokinase-like"/>
</dbReference>
<comment type="similarity">
    <text evidence="4 19">In the C-terminal section; belongs to the NnrD/CARKD family.</text>
</comment>
<keyword evidence="5 18" id="KW-0479">Metal-binding</keyword>
<feature type="binding site" evidence="17">
    <location>
        <position position="436"/>
    </location>
    <ligand>
        <name>AMP</name>
        <dbReference type="ChEBI" id="CHEBI:456215"/>
    </ligand>
</feature>
<comment type="function">
    <text evidence="17">Catalyzes the dehydration of the S-form of NAD(P)HX at the expense of ADP, which is converted to AMP. Together with NAD(P)HX epimerase, which catalyzes the epimerization of the S- and R-forms, the enzyme allows the repair of both epimers of NAD(P)HX, a damaged form of NAD(P)H that is a result of enzymatic or heat-dependent hydration.</text>
</comment>
<comment type="catalytic activity">
    <reaction evidence="1 18 19">
        <text>(6R)-NADHX = (6S)-NADHX</text>
        <dbReference type="Rhea" id="RHEA:32215"/>
        <dbReference type="ChEBI" id="CHEBI:64074"/>
        <dbReference type="ChEBI" id="CHEBI:64075"/>
        <dbReference type="EC" id="5.1.99.6"/>
    </reaction>
</comment>
<comment type="catalytic activity">
    <reaction evidence="16 17 19">
        <text>(6S)-NADPHX + ADP = AMP + phosphate + NADPH + H(+)</text>
        <dbReference type="Rhea" id="RHEA:32235"/>
        <dbReference type="ChEBI" id="CHEBI:15378"/>
        <dbReference type="ChEBI" id="CHEBI:43474"/>
        <dbReference type="ChEBI" id="CHEBI:57783"/>
        <dbReference type="ChEBI" id="CHEBI:64076"/>
        <dbReference type="ChEBI" id="CHEBI:456215"/>
        <dbReference type="ChEBI" id="CHEBI:456216"/>
        <dbReference type="EC" id="4.2.1.136"/>
    </reaction>
</comment>
<comment type="catalytic activity">
    <reaction evidence="2 18 19">
        <text>(6R)-NADPHX = (6S)-NADPHX</text>
        <dbReference type="Rhea" id="RHEA:32227"/>
        <dbReference type="ChEBI" id="CHEBI:64076"/>
        <dbReference type="ChEBI" id="CHEBI:64077"/>
        <dbReference type="EC" id="5.1.99.6"/>
    </reaction>
</comment>
<evidence type="ECO:0000256" key="4">
    <source>
        <dbReference type="ARBA" id="ARBA00009524"/>
    </source>
</evidence>
<comment type="cofactor">
    <cofactor evidence="18 19">
        <name>K(+)</name>
        <dbReference type="ChEBI" id="CHEBI:29103"/>
    </cofactor>
    <text evidence="18 19">Binds 1 potassium ion per subunit.</text>
</comment>
<dbReference type="EMBL" id="BOOB01000007">
    <property type="protein sequence ID" value="GIH30795.1"/>
    <property type="molecule type" value="Genomic_DNA"/>
</dbReference>
<evidence type="ECO:0000256" key="14">
    <source>
        <dbReference type="ARBA" id="ARBA00025153"/>
    </source>
</evidence>
<dbReference type="SUPFAM" id="SSF53613">
    <property type="entry name" value="Ribokinase-like"/>
    <property type="match status" value="1"/>
</dbReference>
<dbReference type="InterPro" id="IPR000631">
    <property type="entry name" value="CARKD"/>
</dbReference>
<dbReference type="SUPFAM" id="SSF64153">
    <property type="entry name" value="YjeF N-terminal domain-like"/>
    <property type="match status" value="1"/>
</dbReference>
<dbReference type="NCBIfam" id="TIGR00196">
    <property type="entry name" value="yjeF_cterm"/>
    <property type="match status" value="1"/>
</dbReference>
<evidence type="ECO:0000256" key="17">
    <source>
        <dbReference type="HAMAP-Rule" id="MF_01965"/>
    </source>
</evidence>
<dbReference type="CDD" id="cd01171">
    <property type="entry name" value="YXKO-related"/>
    <property type="match status" value="1"/>
</dbReference>
<evidence type="ECO:0000256" key="13">
    <source>
        <dbReference type="ARBA" id="ARBA00023268"/>
    </source>
</evidence>
<evidence type="ECO:0000256" key="9">
    <source>
        <dbReference type="ARBA" id="ARBA00022958"/>
    </source>
</evidence>